<name>A0ABU1P5P3_9BACL</name>
<dbReference type="Gene3D" id="3.90.1140.10">
    <property type="entry name" value="Cyclic phosphodiesterase"/>
    <property type="match status" value="1"/>
</dbReference>
<dbReference type="GO" id="GO:0016874">
    <property type="term" value="F:ligase activity"/>
    <property type="evidence" value="ECO:0007669"/>
    <property type="project" value="UniProtKB-KW"/>
</dbReference>
<reference evidence="1 2" key="1">
    <citation type="submission" date="2023-07" db="EMBL/GenBank/DDBJ databases">
        <title>Sorghum-associated microbial communities from plants grown in Nebraska, USA.</title>
        <authorList>
            <person name="Schachtman D."/>
        </authorList>
    </citation>
    <scope>NUCLEOTIDE SEQUENCE [LARGE SCALE GENOMIC DNA]</scope>
    <source>
        <strain evidence="1 2">CC258</strain>
    </source>
</reference>
<evidence type="ECO:0000313" key="2">
    <source>
        <dbReference type="Proteomes" id="UP001267290"/>
    </source>
</evidence>
<keyword evidence="2" id="KW-1185">Reference proteome</keyword>
<evidence type="ECO:0000313" key="1">
    <source>
        <dbReference type="EMBL" id="MDR6555078.1"/>
    </source>
</evidence>
<dbReference type="InterPro" id="IPR009097">
    <property type="entry name" value="Cyclic_Pdiesterase"/>
</dbReference>
<dbReference type="PANTHER" id="PTHR36039:SF2">
    <property type="entry name" value="RNA LIGASE_CYCLIC NUCLEOTIDE PHOSPHODIESTERASE FAMILY PROTEIN"/>
    <property type="match status" value="1"/>
</dbReference>
<gene>
    <name evidence="1" type="ORF">J2736_006332</name>
</gene>
<dbReference type="Pfam" id="PF13563">
    <property type="entry name" value="2_5_RNA_ligase2"/>
    <property type="match status" value="1"/>
</dbReference>
<dbReference type="Proteomes" id="UP001267290">
    <property type="component" value="Unassembled WGS sequence"/>
</dbReference>
<dbReference type="EMBL" id="JAVDSB010000023">
    <property type="protein sequence ID" value="MDR6555078.1"/>
    <property type="molecule type" value="Genomic_DNA"/>
</dbReference>
<dbReference type="PANTHER" id="PTHR36039">
    <property type="match status" value="1"/>
</dbReference>
<dbReference type="SUPFAM" id="SSF55144">
    <property type="entry name" value="LigT-like"/>
    <property type="match status" value="1"/>
</dbReference>
<protein>
    <submittedName>
        <fullName evidence="1">2'-5' RNA ligase</fullName>
    </submittedName>
</protein>
<proteinExistence type="predicted"/>
<comment type="caution">
    <text evidence="1">The sequence shown here is derived from an EMBL/GenBank/DDBJ whole genome shotgun (WGS) entry which is preliminary data.</text>
</comment>
<organism evidence="1 2">
    <name type="scientific">Paenibacillus qinlingensis</name>
    <dbReference type="NCBI Taxonomy" id="1837343"/>
    <lineage>
        <taxon>Bacteria</taxon>
        <taxon>Bacillati</taxon>
        <taxon>Bacillota</taxon>
        <taxon>Bacilli</taxon>
        <taxon>Bacillales</taxon>
        <taxon>Paenibacillaceae</taxon>
        <taxon>Paenibacillus</taxon>
    </lineage>
</organism>
<dbReference type="RefSeq" id="WP_310502474.1">
    <property type="nucleotide sequence ID" value="NZ_JAVDSB010000023.1"/>
</dbReference>
<keyword evidence="1" id="KW-0436">Ligase</keyword>
<sequence length="183" mass="21125">MYGVVAHLDSNTENYIKQVWKELSDKALSQYAEEVQDRRPHITIAGYDSGVNIEQFIAKFDNFYESKKQISINLNSLGTFLNSGALFLSPVPSREFLEFHNNHHKNFEIYQTSAETQYLPNNWIPHCTIANRLNEEKLKEAIVYCTTRIEPLTTTIVEISLIKAIYENNKCIKSPSIHSKVLR</sequence>
<accession>A0ABU1P5P3</accession>